<reference evidence="1" key="1">
    <citation type="submission" date="2020-06" db="EMBL/GenBank/DDBJ databases">
        <title>Draft genome of Bugula neritina, a colonial animal packing powerful symbionts and potential medicines.</title>
        <authorList>
            <person name="Rayko M."/>
        </authorList>
    </citation>
    <scope>NUCLEOTIDE SEQUENCE [LARGE SCALE GENOMIC DNA]</scope>
    <source>
        <strain evidence="1">Kwan_BN1</strain>
    </source>
</reference>
<comment type="caution">
    <text evidence="1">The sequence shown here is derived from an EMBL/GenBank/DDBJ whole genome shotgun (WGS) entry which is preliminary data.</text>
</comment>
<protein>
    <submittedName>
        <fullName evidence="1">Uncharacterized protein</fullName>
    </submittedName>
</protein>
<gene>
    <name evidence="1" type="ORF">EB796_016530</name>
</gene>
<name>A0A7J7JH87_BUGNE</name>
<evidence type="ECO:0000313" key="1">
    <source>
        <dbReference type="EMBL" id="KAF6025153.1"/>
    </source>
</evidence>
<proteinExistence type="predicted"/>
<keyword evidence="2" id="KW-1185">Reference proteome</keyword>
<dbReference type="Proteomes" id="UP000593567">
    <property type="component" value="Unassembled WGS sequence"/>
</dbReference>
<evidence type="ECO:0000313" key="2">
    <source>
        <dbReference type="Proteomes" id="UP000593567"/>
    </source>
</evidence>
<accession>A0A7J7JH87</accession>
<dbReference type="AlphaFoldDB" id="A0A7J7JH87"/>
<dbReference type="EMBL" id="VXIV02002489">
    <property type="protein sequence ID" value="KAF6025153.1"/>
    <property type="molecule type" value="Genomic_DNA"/>
</dbReference>
<organism evidence="1 2">
    <name type="scientific">Bugula neritina</name>
    <name type="common">Brown bryozoan</name>
    <name type="synonym">Sertularia neritina</name>
    <dbReference type="NCBI Taxonomy" id="10212"/>
    <lineage>
        <taxon>Eukaryota</taxon>
        <taxon>Metazoa</taxon>
        <taxon>Spiralia</taxon>
        <taxon>Lophotrochozoa</taxon>
        <taxon>Bryozoa</taxon>
        <taxon>Gymnolaemata</taxon>
        <taxon>Cheilostomatida</taxon>
        <taxon>Flustrina</taxon>
        <taxon>Buguloidea</taxon>
        <taxon>Bugulidae</taxon>
        <taxon>Bugula</taxon>
    </lineage>
</organism>
<sequence>MGSRVDTTAGRHLRHVGSLAASLTLTPALNTNLHLTQRELKLQPYITPHPAARNKVGSRAKFLLLKATNDV</sequence>